<evidence type="ECO:0000256" key="1">
    <source>
        <dbReference type="SAM" id="MobiDB-lite"/>
    </source>
</evidence>
<sequence length="263" mass="27913">MRSYLGFILLISAAAAETSDKLTTTTTTSTTAKPEQRNKRQLVASNAGVGIPIYFDNFNANPSLEPIKPAQPVAVGGNTAGVPPTGFLSGFPQNIPIVGTLLTNLPLQNLLAGFNLGNLGQLGGLGNLVNVGQLGNLPSLGGNKPGAAGGTTPQTCPLTQKLSCRCEPLLSLPVRQPETQLVQILKQNVRHNENGTQELRLVISNGHVIYHRNDKDASKQLGYYALPIQTGHYLNIHYSINQTNYTIKADVGSSPPGSDFDGY</sequence>
<dbReference type="Proteomes" id="UP000008792">
    <property type="component" value="Unassembled WGS sequence"/>
</dbReference>
<dbReference type="AlphaFoldDB" id="B4M2K5"/>
<evidence type="ECO:0000313" key="3">
    <source>
        <dbReference type="EMBL" id="EDW65909.1"/>
    </source>
</evidence>
<keyword evidence="2" id="KW-0732">Signal</keyword>
<dbReference type="PhylomeDB" id="B4M2K5"/>
<dbReference type="OMA" id="RYFNIYY"/>
<protein>
    <submittedName>
        <fullName evidence="3">Uncharacterized protein</fullName>
    </submittedName>
</protein>
<name>B4M2K5_DROVI</name>
<feature type="signal peptide" evidence="2">
    <location>
        <begin position="1"/>
        <end position="16"/>
    </location>
</feature>
<evidence type="ECO:0000256" key="2">
    <source>
        <dbReference type="SAM" id="SignalP"/>
    </source>
</evidence>
<organism evidence="3 4">
    <name type="scientific">Drosophila virilis</name>
    <name type="common">Fruit fly</name>
    <dbReference type="NCBI Taxonomy" id="7244"/>
    <lineage>
        <taxon>Eukaryota</taxon>
        <taxon>Metazoa</taxon>
        <taxon>Ecdysozoa</taxon>
        <taxon>Arthropoda</taxon>
        <taxon>Hexapoda</taxon>
        <taxon>Insecta</taxon>
        <taxon>Pterygota</taxon>
        <taxon>Neoptera</taxon>
        <taxon>Endopterygota</taxon>
        <taxon>Diptera</taxon>
        <taxon>Brachycera</taxon>
        <taxon>Muscomorpha</taxon>
        <taxon>Ephydroidea</taxon>
        <taxon>Drosophilidae</taxon>
        <taxon>Drosophila</taxon>
    </lineage>
</organism>
<feature type="region of interest" description="Disordered" evidence="1">
    <location>
        <begin position="20"/>
        <end position="41"/>
    </location>
</feature>
<proteinExistence type="predicted"/>
<dbReference type="eggNOG" id="ENOG502T91Q">
    <property type="taxonomic scope" value="Eukaryota"/>
</dbReference>
<dbReference type="OrthoDB" id="7869978at2759"/>
<evidence type="ECO:0000313" key="4">
    <source>
        <dbReference type="Proteomes" id="UP000008792"/>
    </source>
</evidence>
<keyword evidence="4" id="KW-1185">Reference proteome</keyword>
<dbReference type="HOGENOM" id="CLU_067668_0_0_1"/>
<dbReference type="InParanoid" id="B4M2K5"/>
<dbReference type="KEGG" id="dvi:6631781"/>
<gene>
    <name evidence="3" type="primary">Dvir\GJ19512</name>
    <name evidence="3" type="ORF">Dvir_GJ19512</name>
</gene>
<reference evidence="3 4" key="1">
    <citation type="journal article" date="2007" name="Nature">
        <title>Evolution of genes and genomes on the Drosophila phylogeny.</title>
        <authorList>
            <consortium name="Drosophila 12 Genomes Consortium"/>
            <person name="Clark A.G."/>
            <person name="Eisen M.B."/>
            <person name="Smith D.R."/>
            <person name="Bergman C.M."/>
            <person name="Oliver B."/>
            <person name="Markow T.A."/>
            <person name="Kaufman T.C."/>
            <person name="Kellis M."/>
            <person name="Gelbart W."/>
            <person name="Iyer V.N."/>
            <person name="Pollard D.A."/>
            <person name="Sackton T.B."/>
            <person name="Larracuente A.M."/>
            <person name="Singh N.D."/>
            <person name="Abad J.P."/>
            <person name="Abt D.N."/>
            <person name="Adryan B."/>
            <person name="Aguade M."/>
            <person name="Akashi H."/>
            <person name="Anderson W.W."/>
            <person name="Aquadro C.F."/>
            <person name="Ardell D.H."/>
            <person name="Arguello R."/>
            <person name="Artieri C.G."/>
            <person name="Barbash D.A."/>
            <person name="Barker D."/>
            <person name="Barsanti P."/>
            <person name="Batterham P."/>
            <person name="Batzoglou S."/>
            <person name="Begun D."/>
            <person name="Bhutkar A."/>
            <person name="Blanco E."/>
            <person name="Bosak S.A."/>
            <person name="Bradley R.K."/>
            <person name="Brand A.D."/>
            <person name="Brent M.R."/>
            <person name="Brooks A.N."/>
            <person name="Brown R.H."/>
            <person name="Butlin R.K."/>
            <person name="Caggese C."/>
            <person name="Calvi B.R."/>
            <person name="Bernardo de Carvalho A."/>
            <person name="Caspi A."/>
            <person name="Castrezana S."/>
            <person name="Celniker S.E."/>
            <person name="Chang J.L."/>
            <person name="Chapple C."/>
            <person name="Chatterji S."/>
            <person name="Chinwalla A."/>
            <person name="Civetta A."/>
            <person name="Clifton S.W."/>
            <person name="Comeron J.M."/>
            <person name="Costello J.C."/>
            <person name="Coyne J.A."/>
            <person name="Daub J."/>
            <person name="David R.G."/>
            <person name="Delcher A.L."/>
            <person name="Delehaunty K."/>
            <person name="Do C.B."/>
            <person name="Ebling H."/>
            <person name="Edwards K."/>
            <person name="Eickbush T."/>
            <person name="Evans J.D."/>
            <person name="Filipski A."/>
            <person name="Findeiss S."/>
            <person name="Freyhult E."/>
            <person name="Fulton L."/>
            <person name="Fulton R."/>
            <person name="Garcia A.C."/>
            <person name="Gardiner A."/>
            <person name="Garfield D.A."/>
            <person name="Garvin B.E."/>
            <person name="Gibson G."/>
            <person name="Gilbert D."/>
            <person name="Gnerre S."/>
            <person name="Godfrey J."/>
            <person name="Good R."/>
            <person name="Gotea V."/>
            <person name="Gravely B."/>
            <person name="Greenberg A.J."/>
            <person name="Griffiths-Jones S."/>
            <person name="Gross S."/>
            <person name="Guigo R."/>
            <person name="Gustafson E.A."/>
            <person name="Haerty W."/>
            <person name="Hahn M.W."/>
            <person name="Halligan D.L."/>
            <person name="Halpern A.L."/>
            <person name="Halter G.M."/>
            <person name="Han M.V."/>
            <person name="Heger A."/>
            <person name="Hillier L."/>
            <person name="Hinrichs A.S."/>
            <person name="Holmes I."/>
            <person name="Hoskins R.A."/>
            <person name="Hubisz M.J."/>
            <person name="Hultmark D."/>
            <person name="Huntley M.A."/>
            <person name="Jaffe D.B."/>
            <person name="Jagadeeshan S."/>
            <person name="Jeck W.R."/>
            <person name="Johnson J."/>
            <person name="Jones C.D."/>
            <person name="Jordan W.C."/>
            <person name="Karpen G.H."/>
            <person name="Kataoka E."/>
            <person name="Keightley P.D."/>
            <person name="Kheradpour P."/>
            <person name="Kirkness E.F."/>
            <person name="Koerich L.B."/>
            <person name="Kristiansen K."/>
            <person name="Kudrna D."/>
            <person name="Kulathinal R.J."/>
            <person name="Kumar S."/>
            <person name="Kwok R."/>
            <person name="Lander E."/>
            <person name="Langley C.H."/>
            <person name="Lapoint R."/>
            <person name="Lazzaro B.P."/>
            <person name="Lee S.J."/>
            <person name="Levesque L."/>
            <person name="Li R."/>
            <person name="Lin C.F."/>
            <person name="Lin M.F."/>
            <person name="Lindblad-Toh K."/>
            <person name="Llopart A."/>
            <person name="Long M."/>
            <person name="Low L."/>
            <person name="Lozovsky E."/>
            <person name="Lu J."/>
            <person name="Luo M."/>
            <person name="Machado C.A."/>
            <person name="Makalowski W."/>
            <person name="Marzo M."/>
            <person name="Matsuda M."/>
            <person name="Matzkin L."/>
            <person name="McAllister B."/>
            <person name="McBride C.S."/>
            <person name="McKernan B."/>
            <person name="McKernan K."/>
            <person name="Mendez-Lago M."/>
            <person name="Minx P."/>
            <person name="Mollenhauer M.U."/>
            <person name="Montooth K."/>
            <person name="Mount S.M."/>
            <person name="Mu X."/>
            <person name="Myers E."/>
            <person name="Negre B."/>
            <person name="Newfeld S."/>
            <person name="Nielsen R."/>
            <person name="Noor M.A."/>
            <person name="O'Grady P."/>
            <person name="Pachter L."/>
            <person name="Papaceit M."/>
            <person name="Parisi M.J."/>
            <person name="Parisi M."/>
            <person name="Parts L."/>
            <person name="Pedersen J.S."/>
            <person name="Pesole G."/>
            <person name="Phillippy A.M."/>
            <person name="Ponting C.P."/>
            <person name="Pop M."/>
            <person name="Porcelli D."/>
            <person name="Powell J.R."/>
            <person name="Prohaska S."/>
            <person name="Pruitt K."/>
            <person name="Puig M."/>
            <person name="Quesneville H."/>
            <person name="Ram K.R."/>
            <person name="Rand D."/>
            <person name="Rasmussen M.D."/>
            <person name="Reed L.K."/>
            <person name="Reenan R."/>
            <person name="Reily A."/>
            <person name="Remington K.A."/>
            <person name="Rieger T.T."/>
            <person name="Ritchie M.G."/>
            <person name="Robin C."/>
            <person name="Rogers Y.H."/>
            <person name="Rohde C."/>
            <person name="Rozas J."/>
            <person name="Rubenfield M.J."/>
            <person name="Ruiz A."/>
            <person name="Russo S."/>
            <person name="Salzberg S.L."/>
            <person name="Sanchez-Gracia A."/>
            <person name="Saranga D.J."/>
            <person name="Sato H."/>
            <person name="Schaeffer S.W."/>
            <person name="Schatz M.C."/>
            <person name="Schlenke T."/>
            <person name="Schwartz R."/>
            <person name="Segarra C."/>
            <person name="Singh R.S."/>
            <person name="Sirot L."/>
            <person name="Sirota M."/>
            <person name="Sisneros N.B."/>
            <person name="Smith C.D."/>
            <person name="Smith T.F."/>
            <person name="Spieth J."/>
            <person name="Stage D.E."/>
            <person name="Stark A."/>
            <person name="Stephan W."/>
            <person name="Strausberg R.L."/>
            <person name="Strempel S."/>
            <person name="Sturgill D."/>
            <person name="Sutton G."/>
            <person name="Sutton G.G."/>
            <person name="Tao W."/>
            <person name="Teichmann S."/>
            <person name="Tobari Y.N."/>
            <person name="Tomimura Y."/>
            <person name="Tsolas J.M."/>
            <person name="Valente V.L."/>
            <person name="Venter E."/>
            <person name="Venter J.C."/>
            <person name="Vicario S."/>
            <person name="Vieira F.G."/>
            <person name="Vilella A.J."/>
            <person name="Villasante A."/>
            <person name="Walenz B."/>
            <person name="Wang J."/>
            <person name="Wasserman M."/>
            <person name="Watts T."/>
            <person name="Wilson D."/>
            <person name="Wilson R.K."/>
            <person name="Wing R.A."/>
            <person name="Wolfner M.F."/>
            <person name="Wong A."/>
            <person name="Wong G.K."/>
            <person name="Wu C.I."/>
            <person name="Wu G."/>
            <person name="Yamamoto D."/>
            <person name="Yang H.P."/>
            <person name="Yang S.P."/>
            <person name="Yorke J.A."/>
            <person name="Yoshida K."/>
            <person name="Zdobnov E."/>
            <person name="Zhang P."/>
            <person name="Zhang Y."/>
            <person name="Zimin A.V."/>
            <person name="Baldwin J."/>
            <person name="Abdouelleil A."/>
            <person name="Abdulkadir J."/>
            <person name="Abebe A."/>
            <person name="Abera B."/>
            <person name="Abreu J."/>
            <person name="Acer S.C."/>
            <person name="Aftuck L."/>
            <person name="Alexander A."/>
            <person name="An P."/>
            <person name="Anderson E."/>
            <person name="Anderson S."/>
            <person name="Arachi H."/>
            <person name="Azer M."/>
            <person name="Bachantsang P."/>
            <person name="Barry A."/>
            <person name="Bayul T."/>
            <person name="Berlin A."/>
            <person name="Bessette D."/>
            <person name="Bloom T."/>
            <person name="Blye J."/>
            <person name="Boguslavskiy L."/>
            <person name="Bonnet C."/>
            <person name="Boukhgalter B."/>
            <person name="Bourzgui I."/>
            <person name="Brown A."/>
            <person name="Cahill P."/>
            <person name="Channer S."/>
            <person name="Cheshatsang Y."/>
            <person name="Chuda L."/>
            <person name="Citroen M."/>
            <person name="Collymore A."/>
            <person name="Cooke P."/>
            <person name="Costello M."/>
            <person name="D'Aco K."/>
            <person name="Daza R."/>
            <person name="De Haan G."/>
            <person name="DeGray S."/>
            <person name="DeMaso C."/>
            <person name="Dhargay N."/>
            <person name="Dooley K."/>
            <person name="Dooley E."/>
            <person name="Doricent M."/>
            <person name="Dorje P."/>
            <person name="Dorjee K."/>
            <person name="Dupes A."/>
            <person name="Elong R."/>
            <person name="Falk J."/>
            <person name="Farina A."/>
            <person name="Faro S."/>
            <person name="Ferguson D."/>
            <person name="Fisher S."/>
            <person name="Foley C.D."/>
            <person name="Franke A."/>
            <person name="Friedrich D."/>
            <person name="Gadbois L."/>
            <person name="Gearin G."/>
            <person name="Gearin C.R."/>
            <person name="Giannoukos G."/>
            <person name="Goode T."/>
            <person name="Graham J."/>
            <person name="Grandbois E."/>
            <person name="Grewal S."/>
            <person name="Gyaltsen K."/>
            <person name="Hafez N."/>
            <person name="Hagos B."/>
            <person name="Hall J."/>
            <person name="Henson C."/>
            <person name="Hollinger A."/>
            <person name="Honan T."/>
            <person name="Huard M.D."/>
            <person name="Hughes L."/>
            <person name="Hurhula B."/>
            <person name="Husby M.E."/>
            <person name="Kamat A."/>
            <person name="Kanga B."/>
            <person name="Kashin S."/>
            <person name="Khazanovich D."/>
            <person name="Kisner P."/>
            <person name="Lance K."/>
            <person name="Lara M."/>
            <person name="Lee W."/>
            <person name="Lennon N."/>
            <person name="Letendre F."/>
            <person name="LeVine R."/>
            <person name="Lipovsky A."/>
            <person name="Liu X."/>
            <person name="Liu J."/>
            <person name="Liu S."/>
            <person name="Lokyitsang T."/>
            <person name="Lokyitsang Y."/>
            <person name="Lubonja R."/>
            <person name="Lui A."/>
            <person name="MacDonald P."/>
            <person name="Magnisalis V."/>
            <person name="Maru K."/>
            <person name="Matthews C."/>
            <person name="McCusker W."/>
            <person name="McDonough S."/>
            <person name="Mehta T."/>
            <person name="Meldrim J."/>
            <person name="Meneus L."/>
            <person name="Mihai O."/>
            <person name="Mihalev A."/>
            <person name="Mihova T."/>
            <person name="Mittelman R."/>
            <person name="Mlenga V."/>
            <person name="Montmayeur A."/>
            <person name="Mulrain L."/>
            <person name="Navidi A."/>
            <person name="Naylor J."/>
            <person name="Negash T."/>
            <person name="Nguyen T."/>
            <person name="Nguyen N."/>
            <person name="Nicol R."/>
            <person name="Norbu C."/>
            <person name="Norbu N."/>
            <person name="Novod N."/>
            <person name="O'Neill B."/>
            <person name="Osman S."/>
            <person name="Markiewicz E."/>
            <person name="Oyono O.L."/>
            <person name="Patti C."/>
            <person name="Phunkhang P."/>
            <person name="Pierre F."/>
            <person name="Priest M."/>
            <person name="Raghuraman S."/>
            <person name="Rege F."/>
            <person name="Reyes R."/>
            <person name="Rise C."/>
            <person name="Rogov P."/>
            <person name="Ross K."/>
            <person name="Ryan E."/>
            <person name="Settipalli S."/>
            <person name="Shea T."/>
            <person name="Sherpa N."/>
            <person name="Shi L."/>
            <person name="Shih D."/>
            <person name="Sparrow T."/>
            <person name="Spaulding J."/>
            <person name="Stalker J."/>
            <person name="Stange-Thomann N."/>
            <person name="Stavropoulos S."/>
            <person name="Stone C."/>
            <person name="Strader C."/>
            <person name="Tesfaye S."/>
            <person name="Thomson T."/>
            <person name="Thoulutsang Y."/>
            <person name="Thoulutsang D."/>
            <person name="Topham K."/>
            <person name="Topping I."/>
            <person name="Tsamla T."/>
            <person name="Vassiliev H."/>
            <person name="Vo A."/>
            <person name="Wangchuk T."/>
            <person name="Wangdi T."/>
            <person name="Weiand M."/>
            <person name="Wilkinson J."/>
            <person name="Wilson A."/>
            <person name="Yadav S."/>
            <person name="Young G."/>
            <person name="Yu Q."/>
            <person name="Zembek L."/>
            <person name="Zhong D."/>
            <person name="Zimmer A."/>
            <person name="Zwirko Z."/>
            <person name="Jaffe D.B."/>
            <person name="Alvarez P."/>
            <person name="Brockman W."/>
            <person name="Butler J."/>
            <person name="Chin C."/>
            <person name="Gnerre S."/>
            <person name="Grabherr M."/>
            <person name="Kleber M."/>
            <person name="Mauceli E."/>
            <person name="MacCallum I."/>
        </authorList>
    </citation>
    <scope>NUCLEOTIDE SEQUENCE [LARGE SCALE GENOMIC DNA]</scope>
    <source>
        <strain evidence="4">Tucson 15010-1051.87</strain>
    </source>
</reference>
<feature type="chain" id="PRO_5002813657" evidence="2">
    <location>
        <begin position="17"/>
        <end position="263"/>
    </location>
</feature>
<dbReference type="STRING" id="7244.B4M2K5"/>
<dbReference type="EMBL" id="CH940651">
    <property type="protein sequence ID" value="EDW65909.1"/>
    <property type="molecule type" value="Genomic_DNA"/>
</dbReference>
<accession>B4M2K5</accession>